<comment type="caution">
    <text evidence="2">The sequence shown here is derived from an EMBL/GenBank/DDBJ whole genome shotgun (WGS) entry which is preliminary data.</text>
</comment>
<sequence length="247" mass="28540">MATFPQFSKLPAELQREIWNCALKDSLGPQVCSVKMAMDGRTLNLDWEHLLDYGGTAVARTCRESQAAAKAMTELNIGFRPKVDFLYIQQQQFPTVFHRRMCLQAWPQSAEVRHLAVDVEQMLDDLEDMPHFYQLEFVVNSLCHFGSLKTLSLCFNHLRRPALPRAGTSRPRRLRLRDFESEEDDWYPGGGSWRDIDLWAEVRHEEVLDSLREMMATMEVSDMTGAPYRPDTAEPLYEVLAKIVEIE</sequence>
<keyword evidence="3" id="KW-1185">Reference proteome</keyword>
<organism evidence="2 3">
    <name type="scientific">Seiridium unicorne</name>
    <dbReference type="NCBI Taxonomy" id="138068"/>
    <lineage>
        <taxon>Eukaryota</taxon>
        <taxon>Fungi</taxon>
        <taxon>Dikarya</taxon>
        <taxon>Ascomycota</taxon>
        <taxon>Pezizomycotina</taxon>
        <taxon>Sordariomycetes</taxon>
        <taxon>Xylariomycetidae</taxon>
        <taxon>Amphisphaeriales</taxon>
        <taxon>Sporocadaceae</taxon>
        <taxon>Seiridium</taxon>
    </lineage>
</organism>
<evidence type="ECO:0000259" key="1">
    <source>
        <dbReference type="Pfam" id="PF20150"/>
    </source>
</evidence>
<gene>
    <name evidence="2" type="ORF">SUNI508_02698</name>
</gene>
<accession>A0ABR2VH41</accession>
<dbReference type="InterPro" id="IPR045518">
    <property type="entry name" value="2EXR"/>
</dbReference>
<dbReference type="Pfam" id="PF20150">
    <property type="entry name" value="2EXR"/>
    <property type="match status" value="1"/>
</dbReference>
<protein>
    <recommendedName>
        <fullName evidence="1">2EXR domain-containing protein</fullName>
    </recommendedName>
</protein>
<proteinExistence type="predicted"/>
<dbReference type="EMBL" id="JARVKF010000002">
    <property type="protein sequence ID" value="KAK9426257.1"/>
    <property type="molecule type" value="Genomic_DNA"/>
</dbReference>
<evidence type="ECO:0000313" key="3">
    <source>
        <dbReference type="Proteomes" id="UP001408356"/>
    </source>
</evidence>
<name>A0ABR2VH41_9PEZI</name>
<feature type="domain" description="2EXR" evidence="1">
    <location>
        <begin position="4"/>
        <end position="83"/>
    </location>
</feature>
<reference evidence="2 3" key="1">
    <citation type="journal article" date="2024" name="J. Plant Pathol.">
        <title>Sequence and assembly of the genome of Seiridium unicorne, isolate CBS 538.82, causal agent of cypress canker disease.</title>
        <authorList>
            <person name="Scali E."/>
            <person name="Rocca G.D."/>
            <person name="Danti R."/>
            <person name="Garbelotto M."/>
            <person name="Barberini S."/>
            <person name="Baroncelli R."/>
            <person name="Emiliani G."/>
        </authorList>
    </citation>
    <scope>NUCLEOTIDE SEQUENCE [LARGE SCALE GENOMIC DNA]</scope>
    <source>
        <strain evidence="2 3">BM-138-508</strain>
    </source>
</reference>
<dbReference type="Proteomes" id="UP001408356">
    <property type="component" value="Unassembled WGS sequence"/>
</dbReference>
<evidence type="ECO:0000313" key="2">
    <source>
        <dbReference type="EMBL" id="KAK9426257.1"/>
    </source>
</evidence>